<evidence type="ECO:0000256" key="5">
    <source>
        <dbReference type="ARBA" id="ARBA00023180"/>
    </source>
</evidence>
<dbReference type="PROSITE" id="PS00022">
    <property type="entry name" value="EGF_1"/>
    <property type="match status" value="3"/>
</dbReference>
<dbReference type="HOGENOM" id="CLU_003792_0_0_1"/>
<feature type="signal peptide" evidence="7">
    <location>
        <begin position="1"/>
        <end position="20"/>
    </location>
</feature>
<keyword evidence="5" id="KW-0325">Glycoprotein</keyword>
<proteinExistence type="predicted"/>
<evidence type="ECO:0000256" key="2">
    <source>
        <dbReference type="ARBA" id="ARBA00022729"/>
    </source>
</evidence>
<dbReference type="PROSITE" id="PS00010">
    <property type="entry name" value="ASX_HYDROXYL"/>
    <property type="match status" value="2"/>
</dbReference>
<evidence type="ECO:0000259" key="8">
    <source>
        <dbReference type="PROSITE" id="PS50026"/>
    </source>
</evidence>
<dbReference type="SMART" id="SM00181">
    <property type="entry name" value="EGF"/>
    <property type="match status" value="3"/>
</dbReference>
<dbReference type="Pfam" id="PF00092">
    <property type="entry name" value="VWA"/>
    <property type="match status" value="5"/>
</dbReference>
<evidence type="ECO:0000313" key="11">
    <source>
        <dbReference type="EnsemblMetazoa" id="CapteP225901"/>
    </source>
</evidence>
<name>R7TXP6_CAPTE</name>
<dbReference type="OMA" id="MWCSAAM"/>
<keyword evidence="3" id="KW-0677">Repeat</keyword>
<dbReference type="Gene3D" id="3.40.50.410">
    <property type="entry name" value="von Willebrand factor, type A domain"/>
    <property type="match status" value="5"/>
</dbReference>
<protein>
    <submittedName>
        <fullName evidence="10 11">Uncharacterized protein</fullName>
    </submittedName>
</protein>
<evidence type="ECO:0000259" key="9">
    <source>
        <dbReference type="PROSITE" id="PS50234"/>
    </source>
</evidence>
<dbReference type="InterPro" id="IPR050525">
    <property type="entry name" value="ECM_Assembly_Org"/>
</dbReference>
<dbReference type="PANTHER" id="PTHR24020:SF20">
    <property type="entry name" value="PH DOMAIN-CONTAINING PROTEIN"/>
    <property type="match status" value="1"/>
</dbReference>
<evidence type="ECO:0000256" key="6">
    <source>
        <dbReference type="PROSITE-ProRule" id="PRU00076"/>
    </source>
</evidence>
<feature type="disulfide bond" evidence="6">
    <location>
        <begin position="453"/>
        <end position="462"/>
    </location>
</feature>
<dbReference type="InterPro" id="IPR001881">
    <property type="entry name" value="EGF-like_Ca-bd_dom"/>
</dbReference>
<dbReference type="PRINTS" id="PR00453">
    <property type="entry name" value="VWFADOMAIN"/>
</dbReference>
<reference evidence="10 12" key="2">
    <citation type="journal article" date="2013" name="Nature">
        <title>Insights into bilaterian evolution from three spiralian genomes.</title>
        <authorList>
            <person name="Simakov O."/>
            <person name="Marletaz F."/>
            <person name="Cho S.J."/>
            <person name="Edsinger-Gonzales E."/>
            <person name="Havlak P."/>
            <person name="Hellsten U."/>
            <person name="Kuo D.H."/>
            <person name="Larsson T."/>
            <person name="Lv J."/>
            <person name="Arendt D."/>
            <person name="Savage R."/>
            <person name="Osoegawa K."/>
            <person name="de Jong P."/>
            <person name="Grimwood J."/>
            <person name="Chapman J.A."/>
            <person name="Shapiro H."/>
            <person name="Aerts A."/>
            <person name="Otillar R.P."/>
            <person name="Terry A.Y."/>
            <person name="Boore J.L."/>
            <person name="Grigoriev I.V."/>
            <person name="Lindberg D.R."/>
            <person name="Seaver E.C."/>
            <person name="Weisblat D.A."/>
            <person name="Putnam N.H."/>
            <person name="Rokhsar D.S."/>
        </authorList>
    </citation>
    <scope>NUCLEOTIDE SEQUENCE</scope>
    <source>
        <strain evidence="10 12">I ESC-2004</strain>
    </source>
</reference>
<accession>R7TXP6</accession>
<dbReference type="OrthoDB" id="6132182at2759"/>
<keyword evidence="4 6" id="KW-1015">Disulfide bond</keyword>
<evidence type="ECO:0000313" key="12">
    <source>
        <dbReference type="Proteomes" id="UP000014760"/>
    </source>
</evidence>
<reference evidence="11" key="3">
    <citation type="submission" date="2015-06" db="UniProtKB">
        <authorList>
            <consortium name="EnsemblMetazoa"/>
        </authorList>
    </citation>
    <scope>IDENTIFICATION</scope>
</reference>
<feature type="domain" description="VWFA" evidence="9">
    <location>
        <begin position="701"/>
        <end position="886"/>
    </location>
</feature>
<dbReference type="Proteomes" id="UP000014760">
    <property type="component" value="Unassembled WGS sequence"/>
</dbReference>
<keyword evidence="2 7" id="KW-0732">Signal</keyword>
<keyword evidence="1 6" id="KW-0245">EGF-like domain</keyword>
<evidence type="ECO:0000256" key="1">
    <source>
        <dbReference type="ARBA" id="ARBA00022536"/>
    </source>
</evidence>
<sequence>MLTLTLRAFSFAIILTSALGDPIRRFKRDNHDHKACIAKRDILFVVDSSENIPEESWTKVLDFVKQTVDMLDIGFDAIRIGFETFGNKAYPQFQLNTYDTKSNIKSAIDRIEWKNELSNTSGAIWYMSEVAFTVENGDRADVPNIAIIIVGGTSSENGQQTISKARTAREKGNSIFAIGVGQQYNHRELFALAGEKGRDETLQTMPTVDGIPAVFNAEDFDSLKNLEAMLIAGISPCGCREENDIAFIVDVSSSMSKYTDHIRDFLVDFINGYITVGQNNINIALITYSNKAKLEFDLAQYYSAAEMTEAIMKQLIPLNGESNTASAFEMLTDQVLRTSRGLRPAKRQIVVLFSDGNSDDIEDTLEEAAEIKERNFEIIVVAVGKWVNHIELAEIASDPDDLNVLVVEESHMLGEVANSLRNLICVAIDHCSSNPCLAGGDCHTLVNNYFCHCRQFYLGQNCEYYCPREADVVFLLDTSSSLGEQGFHYLIGATKKLASNLYSDREEIGIAMETFSDETVLVYDLNDGMARLSQLGALNAAYRGGATDVAKAIRIMNYFFHIFNASPEQRSRVAVLLTDGTSNDGLNTFKSAVESHSSNIHITTAVVNTYGPQGLLELRGVTSDPDEENLLYFNSTTDLLMNIARVKNSMMEAICNRKDECVSNPCVNVKTCVDGIFKYTCECADGYTGLNCERECNGRFDIVFALDVSGSIRRSRFHFLTEWVRSLINELEVHEDRTRVGVVLFSDDATVAIALNEFTHKEDLLQAIDMLPYHGGRTNLAQAIAVIRSMLKPDMESIISEPKLDMQRVKYPRYAVILTDGQPTVDVLQTPTQAIQARLESIQLVVVAIESKFDNEMFRLVGNDPDTSNVFAVEKFSDLPSVMDSVVKATCNSVDECVSNPCRNGATCLDQIDRFFCVCKPGFGGSNCENECTSNIDVALVFDSSGSVEKYYHLALNASRRIVQELSIADGHARVAALNFHEFTNLEFGLDEYLTAEGVMNGIDFIHTGGSSNFLDSLKFLVQELFNGRNGDRSSQDVAIFFTDGTDFTGTSEQIENLVQETEEAGILRIVVALGEHSAPEYLKTIASSESSRGRGIDVQTLQTMGDIDRVANVIAAVVCNIS</sequence>
<evidence type="ECO:0000256" key="7">
    <source>
        <dbReference type="SAM" id="SignalP"/>
    </source>
</evidence>
<feature type="domain" description="VWFA" evidence="9">
    <location>
        <begin position="471"/>
        <end position="654"/>
    </location>
</feature>
<dbReference type="InterPro" id="IPR000152">
    <property type="entry name" value="EGF-type_Asp/Asn_hydroxyl_site"/>
</dbReference>
<evidence type="ECO:0000313" key="10">
    <source>
        <dbReference type="EMBL" id="ELT98504.1"/>
    </source>
</evidence>
<dbReference type="EMBL" id="KB307875">
    <property type="protein sequence ID" value="ELT98504.1"/>
    <property type="molecule type" value="Genomic_DNA"/>
</dbReference>
<dbReference type="CDD" id="cd01450">
    <property type="entry name" value="vWFA_subfamily_ECM"/>
    <property type="match status" value="2"/>
</dbReference>
<gene>
    <name evidence="10" type="ORF">CAPTEDRAFT_225901</name>
</gene>
<feature type="domain" description="EGF-like" evidence="8">
    <location>
        <begin position="427"/>
        <end position="463"/>
    </location>
</feature>
<dbReference type="InterPro" id="IPR002035">
    <property type="entry name" value="VWF_A"/>
</dbReference>
<evidence type="ECO:0000256" key="3">
    <source>
        <dbReference type="ARBA" id="ARBA00022737"/>
    </source>
</evidence>
<evidence type="ECO:0000256" key="4">
    <source>
        <dbReference type="ARBA" id="ARBA00023157"/>
    </source>
</evidence>
<feature type="disulfide bond" evidence="6">
    <location>
        <begin position="683"/>
        <end position="692"/>
    </location>
</feature>
<feature type="domain" description="EGF-like" evidence="8">
    <location>
        <begin position="893"/>
        <end position="929"/>
    </location>
</feature>
<dbReference type="AlphaFoldDB" id="R7TXP6"/>
<dbReference type="SUPFAM" id="SSF53300">
    <property type="entry name" value="vWA-like"/>
    <property type="match status" value="5"/>
</dbReference>
<feature type="domain" description="EGF-like" evidence="8">
    <location>
        <begin position="657"/>
        <end position="693"/>
    </location>
</feature>
<dbReference type="PROSITE" id="PS50026">
    <property type="entry name" value="EGF_3"/>
    <property type="match status" value="3"/>
</dbReference>
<dbReference type="FunFam" id="2.10.25.10:FF:000006">
    <property type="entry name" value="Versican core protein-like isoform 1"/>
    <property type="match status" value="1"/>
</dbReference>
<feature type="chain" id="PRO_5008787441" evidence="7">
    <location>
        <begin position="21"/>
        <end position="1123"/>
    </location>
</feature>
<dbReference type="Pfam" id="PF12661">
    <property type="entry name" value="hEGF"/>
    <property type="match status" value="2"/>
</dbReference>
<dbReference type="PANTHER" id="PTHR24020">
    <property type="entry name" value="COLLAGEN ALPHA"/>
    <property type="match status" value="1"/>
</dbReference>
<keyword evidence="12" id="KW-1185">Reference proteome</keyword>
<feature type="domain" description="VWFA" evidence="9">
    <location>
        <begin position="244"/>
        <end position="420"/>
    </location>
</feature>
<dbReference type="InterPro" id="IPR036465">
    <property type="entry name" value="vWFA_dom_sf"/>
</dbReference>
<comment type="caution">
    <text evidence="6">Lacks conserved residue(s) required for the propagation of feature annotation.</text>
</comment>
<dbReference type="Gene3D" id="2.10.25.10">
    <property type="entry name" value="Laminin"/>
    <property type="match status" value="3"/>
</dbReference>
<dbReference type="EMBL" id="AMQN01010452">
    <property type="status" value="NOT_ANNOTATED_CDS"/>
    <property type="molecule type" value="Genomic_DNA"/>
</dbReference>
<dbReference type="EnsemblMetazoa" id="CapteT225901">
    <property type="protein sequence ID" value="CapteP225901"/>
    <property type="gene ID" value="CapteG225901"/>
</dbReference>
<dbReference type="SMART" id="SM00179">
    <property type="entry name" value="EGF_CA"/>
    <property type="match status" value="3"/>
</dbReference>
<organism evidence="10">
    <name type="scientific">Capitella teleta</name>
    <name type="common">Polychaete worm</name>
    <dbReference type="NCBI Taxonomy" id="283909"/>
    <lineage>
        <taxon>Eukaryota</taxon>
        <taxon>Metazoa</taxon>
        <taxon>Spiralia</taxon>
        <taxon>Lophotrochozoa</taxon>
        <taxon>Annelida</taxon>
        <taxon>Polychaeta</taxon>
        <taxon>Sedentaria</taxon>
        <taxon>Scolecida</taxon>
        <taxon>Capitellidae</taxon>
        <taxon>Capitella</taxon>
    </lineage>
</organism>
<dbReference type="GO" id="GO:0005509">
    <property type="term" value="F:calcium ion binding"/>
    <property type="evidence" value="ECO:0007669"/>
    <property type="project" value="InterPro"/>
</dbReference>
<feature type="disulfide bond" evidence="6">
    <location>
        <begin position="919"/>
        <end position="928"/>
    </location>
</feature>
<dbReference type="STRING" id="283909.R7TXP6"/>
<dbReference type="InterPro" id="IPR000742">
    <property type="entry name" value="EGF"/>
</dbReference>
<dbReference type="FunFam" id="2.10.25.10:FF:000004">
    <property type="entry name" value="Neurogenic locus notch 1"/>
    <property type="match status" value="1"/>
</dbReference>
<feature type="domain" description="VWFA" evidence="9">
    <location>
        <begin position="41"/>
        <end position="230"/>
    </location>
</feature>
<dbReference type="CDD" id="cd00054">
    <property type="entry name" value="EGF_CA"/>
    <property type="match status" value="3"/>
</dbReference>
<dbReference type="SMART" id="SM00327">
    <property type="entry name" value="VWA"/>
    <property type="match status" value="5"/>
</dbReference>
<feature type="domain" description="VWFA" evidence="9">
    <location>
        <begin position="937"/>
        <end position="1118"/>
    </location>
</feature>
<dbReference type="InterPro" id="IPR013032">
    <property type="entry name" value="EGF-like_CS"/>
</dbReference>
<dbReference type="PROSITE" id="PS50234">
    <property type="entry name" value="VWFA"/>
    <property type="match status" value="5"/>
</dbReference>
<reference evidence="12" key="1">
    <citation type="submission" date="2012-12" db="EMBL/GenBank/DDBJ databases">
        <authorList>
            <person name="Hellsten U."/>
            <person name="Grimwood J."/>
            <person name="Chapman J.A."/>
            <person name="Shapiro H."/>
            <person name="Aerts A."/>
            <person name="Otillar R.P."/>
            <person name="Terry A.Y."/>
            <person name="Boore J.L."/>
            <person name="Simakov O."/>
            <person name="Marletaz F."/>
            <person name="Cho S.-J."/>
            <person name="Edsinger-Gonzales E."/>
            <person name="Havlak P."/>
            <person name="Kuo D.-H."/>
            <person name="Larsson T."/>
            <person name="Lv J."/>
            <person name="Arendt D."/>
            <person name="Savage R."/>
            <person name="Osoegawa K."/>
            <person name="de Jong P."/>
            <person name="Lindberg D.R."/>
            <person name="Seaver E.C."/>
            <person name="Weisblat D.A."/>
            <person name="Putnam N.H."/>
            <person name="Grigoriev I.V."/>
            <person name="Rokhsar D.S."/>
        </authorList>
    </citation>
    <scope>NUCLEOTIDE SEQUENCE</scope>
    <source>
        <strain evidence="12">I ESC-2004</strain>
    </source>
</reference>